<dbReference type="PANTHER" id="PTHR43065:SF10">
    <property type="entry name" value="PEROXIDE STRESS-ACTIVATED HISTIDINE KINASE MAK3"/>
    <property type="match status" value="1"/>
</dbReference>
<dbReference type="PROSITE" id="PS50109">
    <property type="entry name" value="HIS_KIN"/>
    <property type="match status" value="1"/>
</dbReference>
<dbReference type="Pfam" id="PF08447">
    <property type="entry name" value="PAS_3"/>
    <property type="match status" value="1"/>
</dbReference>
<dbReference type="InterPro" id="IPR001610">
    <property type="entry name" value="PAC"/>
</dbReference>
<dbReference type="Gene3D" id="3.30.565.10">
    <property type="entry name" value="Histidine kinase-like ATPase, C-terminal domain"/>
    <property type="match status" value="1"/>
</dbReference>
<feature type="domain" description="PAS" evidence="11">
    <location>
        <begin position="155"/>
        <end position="225"/>
    </location>
</feature>
<dbReference type="Pfam" id="PF02518">
    <property type="entry name" value="HATPase_c"/>
    <property type="match status" value="1"/>
</dbReference>
<dbReference type="Proteomes" id="UP000219546">
    <property type="component" value="Unassembled WGS sequence"/>
</dbReference>
<dbReference type="PRINTS" id="PR00344">
    <property type="entry name" value="BCTRLSENSOR"/>
</dbReference>
<comment type="catalytic activity">
    <reaction evidence="1">
        <text>ATP + protein L-histidine = ADP + protein N-phospho-L-histidine.</text>
        <dbReference type="EC" id="2.7.13.3"/>
    </reaction>
</comment>
<dbReference type="SMART" id="SM00091">
    <property type="entry name" value="PAS"/>
    <property type="match status" value="2"/>
</dbReference>
<dbReference type="PROSITE" id="PS50112">
    <property type="entry name" value="PAS"/>
    <property type="match status" value="1"/>
</dbReference>
<organism evidence="13 14">
    <name type="scientific">Bacillus oleivorans</name>
    <dbReference type="NCBI Taxonomy" id="1448271"/>
    <lineage>
        <taxon>Bacteria</taxon>
        <taxon>Bacillati</taxon>
        <taxon>Bacillota</taxon>
        <taxon>Bacilli</taxon>
        <taxon>Bacillales</taxon>
        <taxon>Bacillaceae</taxon>
        <taxon>Bacillus</taxon>
    </lineage>
</organism>
<dbReference type="CDD" id="cd00082">
    <property type="entry name" value="HisKA"/>
    <property type="match status" value="1"/>
</dbReference>
<dbReference type="InterPro" id="IPR013767">
    <property type="entry name" value="PAS_fold"/>
</dbReference>
<evidence type="ECO:0000259" key="12">
    <source>
        <dbReference type="PROSITE" id="PS50113"/>
    </source>
</evidence>
<keyword evidence="9" id="KW-0902">Two-component regulatory system</keyword>
<evidence type="ECO:0000256" key="2">
    <source>
        <dbReference type="ARBA" id="ARBA00012438"/>
    </source>
</evidence>
<dbReference type="SUPFAM" id="SSF55785">
    <property type="entry name" value="PYP-like sensor domain (PAS domain)"/>
    <property type="match status" value="2"/>
</dbReference>
<dbReference type="GO" id="GO:0005524">
    <property type="term" value="F:ATP binding"/>
    <property type="evidence" value="ECO:0007669"/>
    <property type="project" value="UniProtKB-KW"/>
</dbReference>
<keyword evidence="5" id="KW-0547">Nucleotide-binding</keyword>
<evidence type="ECO:0000256" key="6">
    <source>
        <dbReference type="ARBA" id="ARBA00022777"/>
    </source>
</evidence>
<dbReference type="Pfam" id="PF00512">
    <property type="entry name" value="HisKA"/>
    <property type="match status" value="1"/>
</dbReference>
<evidence type="ECO:0000256" key="3">
    <source>
        <dbReference type="ARBA" id="ARBA00022553"/>
    </source>
</evidence>
<dbReference type="SUPFAM" id="SSF47384">
    <property type="entry name" value="Homodimeric domain of signal transducing histidine kinase"/>
    <property type="match status" value="1"/>
</dbReference>
<dbReference type="CDD" id="cd00130">
    <property type="entry name" value="PAS"/>
    <property type="match status" value="1"/>
</dbReference>
<evidence type="ECO:0000256" key="9">
    <source>
        <dbReference type="ARBA" id="ARBA00023012"/>
    </source>
</evidence>
<evidence type="ECO:0000259" key="11">
    <source>
        <dbReference type="PROSITE" id="PS50112"/>
    </source>
</evidence>
<dbReference type="InterPro" id="IPR004358">
    <property type="entry name" value="Sig_transdc_His_kin-like_C"/>
</dbReference>
<dbReference type="GO" id="GO:0000155">
    <property type="term" value="F:phosphorelay sensor kinase activity"/>
    <property type="evidence" value="ECO:0007669"/>
    <property type="project" value="InterPro"/>
</dbReference>
<dbReference type="EC" id="2.7.13.3" evidence="2"/>
<dbReference type="InterPro" id="IPR005467">
    <property type="entry name" value="His_kinase_dom"/>
</dbReference>
<dbReference type="Gene3D" id="3.30.450.20">
    <property type="entry name" value="PAS domain"/>
    <property type="match status" value="2"/>
</dbReference>
<keyword evidence="8" id="KW-0749">Sporulation</keyword>
<dbReference type="InterPro" id="IPR000700">
    <property type="entry name" value="PAS-assoc_C"/>
</dbReference>
<dbReference type="SMART" id="SM00086">
    <property type="entry name" value="PAC"/>
    <property type="match status" value="1"/>
</dbReference>
<dbReference type="InterPro" id="IPR036097">
    <property type="entry name" value="HisK_dim/P_sf"/>
</dbReference>
<evidence type="ECO:0000256" key="5">
    <source>
        <dbReference type="ARBA" id="ARBA00022741"/>
    </source>
</evidence>
<keyword evidence="7" id="KW-0067">ATP-binding</keyword>
<dbReference type="InterPro" id="IPR013655">
    <property type="entry name" value="PAS_fold_3"/>
</dbReference>
<dbReference type="InterPro" id="IPR036890">
    <property type="entry name" value="HATPase_C_sf"/>
</dbReference>
<dbReference type="PANTHER" id="PTHR43065">
    <property type="entry name" value="SENSOR HISTIDINE KINASE"/>
    <property type="match status" value="1"/>
</dbReference>
<evidence type="ECO:0000313" key="13">
    <source>
        <dbReference type="EMBL" id="SNX72859.1"/>
    </source>
</evidence>
<keyword evidence="6" id="KW-0418">Kinase</keyword>
<dbReference type="Gene3D" id="1.10.287.130">
    <property type="match status" value="1"/>
</dbReference>
<dbReference type="GO" id="GO:0030435">
    <property type="term" value="P:sporulation resulting in formation of a cellular spore"/>
    <property type="evidence" value="ECO:0007669"/>
    <property type="project" value="UniProtKB-KW"/>
</dbReference>
<dbReference type="SMART" id="SM00387">
    <property type="entry name" value="HATPase_c"/>
    <property type="match status" value="1"/>
</dbReference>
<feature type="domain" description="Histidine kinase" evidence="10">
    <location>
        <begin position="292"/>
        <end position="498"/>
    </location>
</feature>
<proteinExistence type="predicted"/>
<name>A0A285CZA1_9BACI</name>
<evidence type="ECO:0000256" key="7">
    <source>
        <dbReference type="ARBA" id="ARBA00022840"/>
    </source>
</evidence>
<evidence type="ECO:0000259" key="10">
    <source>
        <dbReference type="PROSITE" id="PS50109"/>
    </source>
</evidence>
<dbReference type="GO" id="GO:0006355">
    <property type="term" value="P:regulation of DNA-templated transcription"/>
    <property type="evidence" value="ECO:0007669"/>
    <property type="project" value="InterPro"/>
</dbReference>
<dbReference type="FunFam" id="1.10.287.130:FF:000040">
    <property type="entry name" value="PAS domain-containing sensor histidine kinase"/>
    <property type="match status" value="1"/>
</dbReference>
<dbReference type="NCBIfam" id="TIGR00229">
    <property type="entry name" value="sensory_box"/>
    <property type="match status" value="2"/>
</dbReference>
<evidence type="ECO:0000256" key="1">
    <source>
        <dbReference type="ARBA" id="ARBA00000085"/>
    </source>
</evidence>
<gene>
    <name evidence="13" type="ORF">SAMN05877753_106230</name>
</gene>
<dbReference type="InterPro" id="IPR003661">
    <property type="entry name" value="HisK_dim/P_dom"/>
</dbReference>
<reference evidence="13 14" key="1">
    <citation type="submission" date="2017-08" db="EMBL/GenBank/DDBJ databases">
        <authorList>
            <person name="de Groot N.N."/>
        </authorList>
    </citation>
    <scope>NUCLEOTIDE SEQUENCE [LARGE SCALE GENOMIC DNA]</scope>
    <source>
        <strain evidence="13 14">JC228</strain>
    </source>
</reference>
<dbReference type="SUPFAM" id="SSF55874">
    <property type="entry name" value="ATPase domain of HSP90 chaperone/DNA topoisomerase II/histidine kinase"/>
    <property type="match status" value="1"/>
</dbReference>
<feature type="domain" description="PAC" evidence="12">
    <location>
        <begin position="228"/>
        <end position="279"/>
    </location>
</feature>
<protein>
    <recommendedName>
        <fullName evidence="2">histidine kinase</fullName>
        <ecNumber evidence="2">2.7.13.3</ecNumber>
    </recommendedName>
</protein>
<dbReference type="InterPro" id="IPR000014">
    <property type="entry name" value="PAS"/>
</dbReference>
<dbReference type="InterPro" id="IPR035965">
    <property type="entry name" value="PAS-like_dom_sf"/>
</dbReference>
<dbReference type="Pfam" id="PF00989">
    <property type="entry name" value="PAS"/>
    <property type="match status" value="1"/>
</dbReference>
<sequence>MDNPSFQTNDSGQMNSSIFNVVIDSLPYSFTEIGIHQFMDFIPAGIFIHENGIIRYVNQVGVKLLQAPNKEILIGKSILELLYGEQDKTGDQRLKKLECGETIPFIRCDVKCFNGEVAHFEFNTTLICHEQQKCMVTVLRDISIEKMQETELYHKEQQYKLITENMSELIGIFDQNGIIQYASPSYEIVMGYTPDFYIGKNALDMIHDDDKAYIVNRYEQLLKTGEPQRVEFRYQHRDGHFVWLEVIGKVLTKSGDRTDYMVVGREITERKESEALIRKLDKLSAVGQLAAGVGHEIRNPLTSIKGFLQLMKQEPLKYNDNFYWDIIFKELTRIDTIVNEFMFLAKPQTGTMKQINLNQIVKSTLTLLDSQANLHNATLSQSFNRDQILTNGIEDHLRQVLINLLVNSIESIDGTGGVRVKVELLENSIRIRIIDNGKGISKEHLDKLGTPFYTTKEKGIGLGLAISQKIVNSHHGELLIRSKVGFGSLVDIVLPTMNA</sequence>
<evidence type="ECO:0000256" key="8">
    <source>
        <dbReference type="ARBA" id="ARBA00022969"/>
    </source>
</evidence>
<dbReference type="SMART" id="SM00388">
    <property type="entry name" value="HisKA"/>
    <property type="match status" value="1"/>
</dbReference>
<keyword evidence="3" id="KW-0597">Phosphoprotein</keyword>
<keyword evidence="14" id="KW-1185">Reference proteome</keyword>
<dbReference type="EMBL" id="OAOP01000006">
    <property type="protein sequence ID" value="SNX72859.1"/>
    <property type="molecule type" value="Genomic_DNA"/>
</dbReference>
<dbReference type="AlphaFoldDB" id="A0A285CZA1"/>
<keyword evidence="4" id="KW-0808">Transferase</keyword>
<evidence type="ECO:0000313" key="14">
    <source>
        <dbReference type="Proteomes" id="UP000219546"/>
    </source>
</evidence>
<dbReference type="InterPro" id="IPR003594">
    <property type="entry name" value="HATPase_dom"/>
</dbReference>
<dbReference type="PROSITE" id="PS50113">
    <property type="entry name" value="PAC"/>
    <property type="match status" value="1"/>
</dbReference>
<accession>A0A285CZA1</accession>
<evidence type="ECO:0000256" key="4">
    <source>
        <dbReference type="ARBA" id="ARBA00022679"/>
    </source>
</evidence>